<name>A0A9W5TAB1_BABOV</name>
<evidence type="ECO:0000256" key="1">
    <source>
        <dbReference type="SAM" id="MobiDB-lite"/>
    </source>
</evidence>
<accession>A0A9W5TAB1</accession>
<organism evidence="2 3">
    <name type="scientific">Babesia ovis</name>
    <dbReference type="NCBI Taxonomy" id="5869"/>
    <lineage>
        <taxon>Eukaryota</taxon>
        <taxon>Sar</taxon>
        <taxon>Alveolata</taxon>
        <taxon>Apicomplexa</taxon>
        <taxon>Aconoidasida</taxon>
        <taxon>Piroplasmida</taxon>
        <taxon>Babesiidae</taxon>
        <taxon>Babesia</taxon>
    </lineage>
</organism>
<keyword evidence="3" id="KW-1185">Reference proteome</keyword>
<reference evidence="2" key="1">
    <citation type="submission" date="2019-12" db="EMBL/GenBank/DDBJ databases">
        <title>Genome sequence of Babesia ovis.</title>
        <authorList>
            <person name="Yamagishi J."/>
            <person name="Sevinc F."/>
            <person name="Xuan X."/>
        </authorList>
    </citation>
    <scope>NUCLEOTIDE SEQUENCE</scope>
    <source>
        <strain evidence="2">Selcuk</strain>
    </source>
</reference>
<gene>
    <name evidence="2" type="ORF">BaOVIS_018730</name>
</gene>
<dbReference type="Proteomes" id="UP001057455">
    <property type="component" value="Unassembled WGS sequence"/>
</dbReference>
<evidence type="ECO:0000313" key="3">
    <source>
        <dbReference type="Proteomes" id="UP001057455"/>
    </source>
</evidence>
<evidence type="ECO:0000313" key="2">
    <source>
        <dbReference type="EMBL" id="GFE54469.1"/>
    </source>
</evidence>
<dbReference type="OrthoDB" id="361409at2759"/>
<dbReference type="EMBL" id="BLIY01000016">
    <property type="protein sequence ID" value="GFE54469.1"/>
    <property type="molecule type" value="Genomic_DNA"/>
</dbReference>
<comment type="caution">
    <text evidence="2">The sequence shown here is derived from an EMBL/GenBank/DDBJ whole genome shotgun (WGS) entry which is preliminary data.</text>
</comment>
<feature type="region of interest" description="Disordered" evidence="1">
    <location>
        <begin position="29"/>
        <end position="79"/>
    </location>
</feature>
<protein>
    <submittedName>
        <fullName evidence="2">Uncharacterized protein</fullName>
    </submittedName>
</protein>
<sequence length="388" mass="44184">MKRHYEDPSLELIGRSAAERRLDRFYNHQRSTLRKTDSTPPFALDSKAREHKDLPFQPSDTSTPIPPKPRTAEPSSRKSVGDILSDLSQRHLVHRNRFAKSLRLLTKLTKGYLDDKNNVEYSGVTMADFLNVFYRLDRIFVVEFGGDVPKDCLEEKEAALEFVDSVVDRLLKDGLESPQEKQLLELIKIDIGYAASLWYENDSFRFHAVVSQLESRFKHFESIASDVSTSVKSDTSSKHPCSNIAESADHADATITDTNSVKKQDYPEQTGLSQPVLPSETELLMLQKASFVRVLAVVFNFYTFPWAKVAIESLFQNVYLRRELFSETDQQRISEWQKHIKASKGKTYKGGSIVRGIGESAFEVKDARDEKIIGIHGSQVWSNRQFGI</sequence>
<dbReference type="AlphaFoldDB" id="A0A9W5TAB1"/>
<proteinExistence type="predicted"/>